<evidence type="ECO:0000313" key="4">
    <source>
        <dbReference type="Proteomes" id="UP000626109"/>
    </source>
</evidence>
<evidence type="ECO:0000256" key="1">
    <source>
        <dbReference type="SAM" id="MobiDB-lite"/>
    </source>
</evidence>
<accession>A0A813KC81</accession>
<proteinExistence type="predicted"/>
<keyword evidence="2" id="KW-0812">Transmembrane</keyword>
<keyword evidence="2" id="KW-0472">Membrane</keyword>
<protein>
    <submittedName>
        <fullName evidence="3">Uncharacterized protein</fullName>
    </submittedName>
</protein>
<feature type="transmembrane region" description="Helical" evidence="2">
    <location>
        <begin position="55"/>
        <end position="76"/>
    </location>
</feature>
<comment type="caution">
    <text evidence="3">The sequence shown here is derived from an EMBL/GenBank/DDBJ whole genome shotgun (WGS) entry which is preliminary data.</text>
</comment>
<dbReference type="AlphaFoldDB" id="A0A813KC81"/>
<feature type="transmembrane region" description="Helical" evidence="2">
    <location>
        <begin position="12"/>
        <end position="29"/>
    </location>
</feature>
<feature type="region of interest" description="Disordered" evidence="1">
    <location>
        <begin position="254"/>
        <end position="368"/>
    </location>
</feature>
<evidence type="ECO:0000313" key="3">
    <source>
        <dbReference type="EMBL" id="CAE8695302.1"/>
    </source>
</evidence>
<name>A0A813KC81_POLGL</name>
<evidence type="ECO:0000256" key="2">
    <source>
        <dbReference type="SAM" id="Phobius"/>
    </source>
</evidence>
<dbReference type="Proteomes" id="UP000626109">
    <property type="component" value="Unassembled WGS sequence"/>
</dbReference>
<sequence length="368" mass="40179">MLGKTLETTPLGCRLVFSISAGYYLLYVLDHHDFVGLNVVCRPVDVLYGLQLQRLVQASFAHKTLLGLLVALLVCCRRFAWLEHRAGTLGFLVCFFSTSVMLHGLYCVAALLLSPVLGAWVLNQEVHGLYPLVVANLVASIKDSDNSTVWLWPLPFHVSVRAFPVFIIGLSWFLHWSAHLDVVAAYFIALALPSWFEEPSPGLLDKVEQMPAGRWLLSWLQGYGSFVCRPPSCTSSLSASLAADAEWLEAEFPEFPDPLNQGAKDRGEASEPRRTETSRPETRAPGSPRQLPPWQGGVALAAPTGSAPLLDPAGGLDRGLGDLSSSSPKAPTAPTATCHTIVDEEDDEEDNAFGPVQTLADEYDRPWV</sequence>
<feature type="compositionally biased region" description="Basic and acidic residues" evidence="1">
    <location>
        <begin position="263"/>
        <end position="282"/>
    </location>
</feature>
<reference evidence="3" key="1">
    <citation type="submission" date="2021-02" db="EMBL/GenBank/DDBJ databases">
        <authorList>
            <person name="Dougan E. K."/>
            <person name="Rhodes N."/>
            <person name="Thang M."/>
            <person name="Chan C."/>
        </authorList>
    </citation>
    <scope>NUCLEOTIDE SEQUENCE</scope>
</reference>
<dbReference type="EMBL" id="CAJNNW010028237">
    <property type="protein sequence ID" value="CAE8695302.1"/>
    <property type="molecule type" value="Genomic_DNA"/>
</dbReference>
<feature type="compositionally biased region" description="Low complexity" evidence="1">
    <location>
        <begin position="308"/>
        <end position="337"/>
    </location>
</feature>
<keyword evidence="2" id="KW-1133">Transmembrane helix</keyword>
<gene>
    <name evidence="3" type="ORF">PGLA2088_LOCUS29269</name>
</gene>
<organism evidence="3 4">
    <name type="scientific">Polarella glacialis</name>
    <name type="common">Dinoflagellate</name>
    <dbReference type="NCBI Taxonomy" id="89957"/>
    <lineage>
        <taxon>Eukaryota</taxon>
        <taxon>Sar</taxon>
        <taxon>Alveolata</taxon>
        <taxon>Dinophyceae</taxon>
        <taxon>Suessiales</taxon>
        <taxon>Suessiaceae</taxon>
        <taxon>Polarella</taxon>
    </lineage>
</organism>
<feature type="transmembrane region" description="Helical" evidence="2">
    <location>
        <begin position="88"/>
        <end position="113"/>
    </location>
</feature>